<protein>
    <submittedName>
        <fullName evidence="1">Uncharacterized protein</fullName>
    </submittedName>
</protein>
<dbReference type="RefSeq" id="WP_285994307.1">
    <property type="nucleotide sequence ID" value="NZ_CP127295.1"/>
</dbReference>
<proteinExistence type="predicted"/>
<evidence type="ECO:0000313" key="1">
    <source>
        <dbReference type="EMBL" id="WIX97814.1"/>
    </source>
</evidence>
<name>A0A9Y2JG18_9PSEU</name>
<organism evidence="1 2">
    <name type="scientific">Amycolatopsis mongoliensis</name>
    <dbReference type="NCBI Taxonomy" id="715475"/>
    <lineage>
        <taxon>Bacteria</taxon>
        <taxon>Bacillati</taxon>
        <taxon>Actinomycetota</taxon>
        <taxon>Actinomycetes</taxon>
        <taxon>Pseudonocardiales</taxon>
        <taxon>Pseudonocardiaceae</taxon>
        <taxon>Amycolatopsis</taxon>
    </lineage>
</organism>
<gene>
    <name evidence="1" type="ORF">QRX60_27405</name>
</gene>
<dbReference type="Proteomes" id="UP001239397">
    <property type="component" value="Chromosome"/>
</dbReference>
<reference evidence="1 2" key="1">
    <citation type="submission" date="2023-06" db="EMBL/GenBank/DDBJ databases">
        <authorList>
            <person name="Oyuntsetseg B."/>
            <person name="Kim S.B."/>
        </authorList>
    </citation>
    <scope>NUCLEOTIDE SEQUENCE [LARGE SCALE GENOMIC DNA]</scope>
    <source>
        <strain evidence="1 2">4-36</strain>
    </source>
</reference>
<dbReference type="KEGG" id="amog:QRX60_27405"/>
<dbReference type="AlphaFoldDB" id="A0A9Y2JG18"/>
<sequence>MYMTTVALAATEGAPQRRLDSNLVVDLLWALAAPELGIQHLRVVTGPGRIRLVVFSVAADARSGALAGKSLCENAIRSAPQLRGWYVEPGAADRPVARSD</sequence>
<dbReference type="EMBL" id="CP127295">
    <property type="protein sequence ID" value="WIX97814.1"/>
    <property type="molecule type" value="Genomic_DNA"/>
</dbReference>
<evidence type="ECO:0000313" key="2">
    <source>
        <dbReference type="Proteomes" id="UP001239397"/>
    </source>
</evidence>
<keyword evidence="2" id="KW-1185">Reference proteome</keyword>
<accession>A0A9Y2JG18</accession>